<dbReference type="CDD" id="cd14852">
    <property type="entry name" value="LD-carboxypeptidase"/>
    <property type="match status" value="1"/>
</dbReference>
<dbReference type="InterPro" id="IPR009045">
    <property type="entry name" value="Zn_M74/Hedgehog-like"/>
</dbReference>
<dbReference type="InterPro" id="IPR052179">
    <property type="entry name" value="DD-CPase-like"/>
</dbReference>
<dbReference type="EMBL" id="SRYR01000001">
    <property type="protein sequence ID" value="TGY44066.1"/>
    <property type="molecule type" value="Genomic_DNA"/>
</dbReference>
<dbReference type="Pfam" id="PF02557">
    <property type="entry name" value="VanY"/>
    <property type="match status" value="1"/>
</dbReference>
<keyword evidence="3" id="KW-0121">Carboxypeptidase</keyword>
<dbReference type="AlphaFoldDB" id="A0A4S2DNV9"/>
<gene>
    <name evidence="3" type="ORF">E5347_04405</name>
</gene>
<dbReference type="SUPFAM" id="SSF55166">
    <property type="entry name" value="Hedgehog/DD-peptidase"/>
    <property type="match status" value="1"/>
</dbReference>
<dbReference type="InterPro" id="IPR003709">
    <property type="entry name" value="VanY-like_core_dom"/>
</dbReference>
<organism evidence="3 4">
    <name type="scientific">Clostridium sartagoforme</name>
    <dbReference type="NCBI Taxonomy" id="84031"/>
    <lineage>
        <taxon>Bacteria</taxon>
        <taxon>Bacillati</taxon>
        <taxon>Bacillota</taxon>
        <taxon>Clostridia</taxon>
        <taxon>Eubacteriales</taxon>
        <taxon>Clostridiaceae</taxon>
        <taxon>Clostridium</taxon>
    </lineage>
</organism>
<keyword evidence="1" id="KW-0812">Transmembrane</keyword>
<keyword evidence="1" id="KW-1133">Transmembrane helix</keyword>
<dbReference type="Gene3D" id="3.30.1380.10">
    <property type="match status" value="1"/>
</dbReference>
<evidence type="ECO:0000313" key="3">
    <source>
        <dbReference type="EMBL" id="TGY44066.1"/>
    </source>
</evidence>
<keyword evidence="3" id="KW-0378">Hydrolase</keyword>
<feature type="transmembrane region" description="Helical" evidence="1">
    <location>
        <begin position="12"/>
        <end position="31"/>
    </location>
</feature>
<dbReference type="RefSeq" id="WP_136005022.1">
    <property type="nucleotide sequence ID" value="NZ_SRYR01000001.1"/>
</dbReference>
<sequence>MVKRKIRRKRKRRAIIVFSFIAVVLTTYFFINLNNRMIESINNRIESIGNFRDNTNQSNSSQNLILVNKSNSLSRNYQPDDLVIPNIRFDNIADDMVQYVRYDAAIALEELFQSAERQGINLIAVSGYRSYSYQDNVYRNEVNTVGRIEADKYVAKAGESEHQTGLSMDILSDEYLSLDDGFENTIAFSWLEDNMSKFGFILRFPKGKEDITGYSYEPWHIRYVGISAATEIMEEGLTLEEYLN</sequence>
<dbReference type="GO" id="GO:0004180">
    <property type="term" value="F:carboxypeptidase activity"/>
    <property type="evidence" value="ECO:0007669"/>
    <property type="project" value="UniProtKB-KW"/>
</dbReference>
<evidence type="ECO:0000313" key="4">
    <source>
        <dbReference type="Proteomes" id="UP000306888"/>
    </source>
</evidence>
<evidence type="ECO:0000259" key="2">
    <source>
        <dbReference type="Pfam" id="PF02557"/>
    </source>
</evidence>
<dbReference type="PANTHER" id="PTHR34385">
    <property type="entry name" value="D-ALANYL-D-ALANINE CARBOXYPEPTIDASE"/>
    <property type="match status" value="1"/>
</dbReference>
<dbReference type="PANTHER" id="PTHR34385:SF1">
    <property type="entry name" value="PEPTIDOGLYCAN L-ALANYL-D-GLUTAMATE ENDOPEPTIDASE CWLK"/>
    <property type="match status" value="1"/>
</dbReference>
<dbReference type="Proteomes" id="UP000306888">
    <property type="component" value="Unassembled WGS sequence"/>
</dbReference>
<accession>A0A4S2DNV9</accession>
<proteinExistence type="predicted"/>
<reference evidence="3 4" key="1">
    <citation type="submission" date="2019-04" db="EMBL/GenBank/DDBJ databases">
        <title>Microbes associate with the intestines of laboratory mice.</title>
        <authorList>
            <person name="Navarre W."/>
            <person name="Wong E."/>
            <person name="Huang K."/>
            <person name="Tropini C."/>
            <person name="Ng K."/>
            <person name="Yu B."/>
        </authorList>
    </citation>
    <scope>NUCLEOTIDE SEQUENCE [LARGE SCALE GENOMIC DNA]</scope>
    <source>
        <strain evidence="3 4">NM50_B9-20</strain>
    </source>
</reference>
<dbReference type="GO" id="GO:0006508">
    <property type="term" value="P:proteolysis"/>
    <property type="evidence" value="ECO:0007669"/>
    <property type="project" value="InterPro"/>
</dbReference>
<name>A0A4S2DNV9_9CLOT</name>
<feature type="domain" description="D-alanyl-D-alanine carboxypeptidase-like core" evidence="2">
    <location>
        <begin position="99"/>
        <end position="225"/>
    </location>
</feature>
<keyword evidence="4" id="KW-1185">Reference proteome</keyword>
<comment type="caution">
    <text evidence="3">The sequence shown here is derived from an EMBL/GenBank/DDBJ whole genome shotgun (WGS) entry which is preliminary data.</text>
</comment>
<keyword evidence="1" id="KW-0472">Membrane</keyword>
<protein>
    <submittedName>
        <fullName evidence="3">D-alanyl-D-alanine carboxypeptidase family protein</fullName>
    </submittedName>
</protein>
<evidence type="ECO:0000256" key="1">
    <source>
        <dbReference type="SAM" id="Phobius"/>
    </source>
</evidence>
<dbReference type="OrthoDB" id="9792074at2"/>
<keyword evidence="3" id="KW-0645">Protease</keyword>
<dbReference type="InterPro" id="IPR058193">
    <property type="entry name" value="VanY/YodJ_core_dom"/>
</dbReference>